<dbReference type="KEGG" id="mcn:Mcup_1329"/>
<sequence length="365" mass="40283">MRPGLLLLIQAIGLLLLGGVPAVLNFMDAQGFPYPLPTGLFGSHPFVMVYGFFLLLIGNELLVALSREWRGEVAPSWIILTFDIIVLVANALDILNVPLSFYLVIAAMVLLANYSKVYLSTSKIGLKPTVYNYMLFSTLIISSIVASFQSVFSLPWLGLTFPALTIFAIMSRDLGLVLGGRVINQDEMLLAYFSLFLGIVSFGSLFSQVLIFIAWALSLHASKIPFSKGRPYSKVALTIAWLWLLASAPLQLNYDAFIHSIALGFLFNTVFGVDSVLIDMLIGVVGKRVTLRPSPIPLILLNLGLIMRVAFDLGLNSPVFYLSAPLQGVGILSFYVLTFRQVLPQVRKVDKERPLMFKDERADRG</sequence>
<dbReference type="EMBL" id="CP002656">
    <property type="protein sequence ID" value="AEB95432.1"/>
    <property type="molecule type" value="Genomic_DNA"/>
</dbReference>
<keyword evidence="1" id="KW-0812">Transmembrane</keyword>
<organism evidence="2 3">
    <name type="scientific">Metallosphaera cuprina (strain Ar-4)</name>
    <dbReference type="NCBI Taxonomy" id="1006006"/>
    <lineage>
        <taxon>Archaea</taxon>
        <taxon>Thermoproteota</taxon>
        <taxon>Thermoprotei</taxon>
        <taxon>Sulfolobales</taxon>
        <taxon>Sulfolobaceae</taxon>
        <taxon>Metallosphaera</taxon>
    </lineage>
</organism>
<dbReference type="OrthoDB" id="29268at2157"/>
<evidence type="ECO:0008006" key="4">
    <source>
        <dbReference type="Google" id="ProtNLM"/>
    </source>
</evidence>
<gene>
    <name evidence="2" type="ordered locus">Mcup_1329</name>
</gene>
<proteinExistence type="predicted"/>
<feature type="transmembrane region" description="Helical" evidence="1">
    <location>
        <begin position="256"/>
        <end position="284"/>
    </location>
</feature>
<dbReference type="PATRIC" id="fig|1006006.8.peg.1322"/>
<reference evidence="2 3" key="1">
    <citation type="journal article" date="2011" name="J. Bacteriol.">
        <title>Complete genome sequence of Metallosphaera cuprina, a metal sulfide-oxidizing archaeon from a hot spring.</title>
        <authorList>
            <person name="Liu L.J."/>
            <person name="You X.Y."/>
            <person name="Zheng H."/>
            <person name="Wang S."/>
            <person name="Jiang C.Y."/>
            <person name="Liu S.J."/>
        </authorList>
    </citation>
    <scope>NUCLEOTIDE SEQUENCE [LARGE SCALE GENOMIC DNA]</scope>
    <source>
        <strain evidence="2 3">Ar-4</strain>
    </source>
</reference>
<dbReference type="STRING" id="1006006.Mcup_1329"/>
<dbReference type="AlphaFoldDB" id="F4FY59"/>
<evidence type="ECO:0000313" key="3">
    <source>
        <dbReference type="Proteomes" id="UP000007812"/>
    </source>
</evidence>
<keyword evidence="3" id="KW-1185">Reference proteome</keyword>
<feature type="transmembrane region" description="Helical" evidence="1">
    <location>
        <begin position="131"/>
        <end position="152"/>
    </location>
</feature>
<feature type="transmembrane region" description="Helical" evidence="1">
    <location>
        <begin position="77"/>
        <end position="95"/>
    </location>
</feature>
<feature type="transmembrane region" description="Helical" evidence="1">
    <location>
        <begin position="189"/>
        <end position="219"/>
    </location>
</feature>
<dbReference type="Proteomes" id="UP000007812">
    <property type="component" value="Chromosome"/>
</dbReference>
<feature type="transmembrane region" description="Helical" evidence="1">
    <location>
        <begin position="46"/>
        <end position="65"/>
    </location>
</feature>
<dbReference type="eggNOG" id="arCOG05707">
    <property type="taxonomic scope" value="Archaea"/>
</dbReference>
<evidence type="ECO:0000313" key="2">
    <source>
        <dbReference type="EMBL" id="AEB95432.1"/>
    </source>
</evidence>
<feature type="transmembrane region" description="Helical" evidence="1">
    <location>
        <begin position="319"/>
        <end position="338"/>
    </location>
</feature>
<dbReference type="RefSeq" id="WP_013737930.1">
    <property type="nucleotide sequence ID" value="NC_015435.1"/>
</dbReference>
<keyword evidence="1" id="KW-0472">Membrane</keyword>
<dbReference type="HOGENOM" id="CLU_777599_0_0_2"/>
<accession>F4FY59</accession>
<evidence type="ECO:0000256" key="1">
    <source>
        <dbReference type="SAM" id="Phobius"/>
    </source>
</evidence>
<protein>
    <recommendedName>
        <fullName evidence="4">Nitric oxide response protein</fullName>
    </recommendedName>
</protein>
<feature type="transmembrane region" description="Helical" evidence="1">
    <location>
        <begin position="231"/>
        <end position="250"/>
    </location>
</feature>
<keyword evidence="1" id="KW-1133">Transmembrane helix</keyword>
<feature type="transmembrane region" description="Helical" evidence="1">
    <location>
        <begin position="101"/>
        <end position="119"/>
    </location>
</feature>
<dbReference type="GeneID" id="10493518"/>
<name>F4FY59_METCR</name>